<dbReference type="KEGG" id="gsn:YC6258_05706"/>
<evidence type="ECO:0000313" key="16">
    <source>
        <dbReference type="Proteomes" id="UP000032266"/>
    </source>
</evidence>
<dbReference type="GO" id="GO:0046872">
    <property type="term" value="F:metal ion binding"/>
    <property type="evidence" value="ECO:0007669"/>
    <property type="project" value="UniProtKB-KW"/>
</dbReference>
<dbReference type="Gene3D" id="3.20.20.60">
    <property type="entry name" value="Phosphoenolpyruvate-binding domains"/>
    <property type="match status" value="1"/>
</dbReference>
<dbReference type="SUPFAM" id="SSF55781">
    <property type="entry name" value="GAF domain-like"/>
    <property type="match status" value="1"/>
</dbReference>
<dbReference type="EMBL" id="CP007142">
    <property type="protein sequence ID" value="AJQ97734.1"/>
    <property type="molecule type" value="Genomic_DNA"/>
</dbReference>
<dbReference type="InterPro" id="IPR000121">
    <property type="entry name" value="PEP_util_C"/>
</dbReference>
<evidence type="ECO:0000256" key="6">
    <source>
        <dbReference type="ARBA" id="ARBA00022448"/>
    </source>
</evidence>
<gene>
    <name evidence="15" type="ORF">YC6258_05706</name>
</gene>
<dbReference type="Proteomes" id="UP000032266">
    <property type="component" value="Chromosome"/>
</dbReference>
<dbReference type="GO" id="GO:0009401">
    <property type="term" value="P:phosphoenolpyruvate-dependent sugar phosphotransferase system"/>
    <property type="evidence" value="ECO:0007669"/>
    <property type="project" value="UniProtKB-KW"/>
</dbReference>
<evidence type="ECO:0000256" key="1">
    <source>
        <dbReference type="ARBA" id="ARBA00000683"/>
    </source>
</evidence>
<dbReference type="GO" id="GO:0008965">
    <property type="term" value="F:phosphoenolpyruvate-protein phosphotransferase activity"/>
    <property type="evidence" value="ECO:0007669"/>
    <property type="project" value="UniProtKB-EC"/>
</dbReference>
<organism evidence="15 16">
    <name type="scientific">Gynuella sunshinyii YC6258</name>
    <dbReference type="NCBI Taxonomy" id="1445510"/>
    <lineage>
        <taxon>Bacteria</taxon>
        <taxon>Pseudomonadati</taxon>
        <taxon>Pseudomonadota</taxon>
        <taxon>Gammaproteobacteria</taxon>
        <taxon>Oceanospirillales</taxon>
        <taxon>Saccharospirillaceae</taxon>
        <taxon>Gynuella</taxon>
    </lineage>
</organism>
<evidence type="ECO:0000256" key="10">
    <source>
        <dbReference type="ARBA" id="ARBA00022683"/>
    </source>
</evidence>
<proteinExistence type="inferred from homology"/>
<reference evidence="15 16" key="1">
    <citation type="submission" date="2014-01" db="EMBL/GenBank/DDBJ databases">
        <title>Full genme sequencing of cellulolytic bacterium Gynuella sunshinyii YC6258T gen. nov., sp. nov.</title>
        <authorList>
            <person name="Khan H."/>
            <person name="Chung E.J."/>
            <person name="Chung Y.R."/>
        </authorList>
    </citation>
    <scope>NUCLEOTIDE SEQUENCE [LARGE SCALE GENOMIC DNA]</scope>
    <source>
        <strain evidence="15 16">YC6258</strain>
    </source>
</reference>
<dbReference type="SUPFAM" id="SSF47831">
    <property type="entry name" value="Enzyme I of the PEP:sugar phosphotransferase system HPr-binding (sub)domain"/>
    <property type="match status" value="1"/>
</dbReference>
<keyword evidence="13" id="KW-0460">Magnesium</keyword>
<dbReference type="NCBIfam" id="TIGR01417">
    <property type="entry name" value="PTS_I_fam"/>
    <property type="match status" value="1"/>
</dbReference>
<dbReference type="InterPro" id="IPR029016">
    <property type="entry name" value="GAF-like_dom_sf"/>
</dbReference>
<dbReference type="Pfam" id="PF05524">
    <property type="entry name" value="PEP-utilisers_N"/>
    <property type="match status" value="1"/>
</dbReference>
<dbReference type="EC" id="2.7.3.9" evidence="5"/>
<dbReference type="NCBIfam" id="NF008283">
    <property type="entry name" value="PRK11061.1"/>
    <property type="match status" value="1"/>
</dbReference>
<evidence type="ECO:0000256" key="11">
    <source>
        <dbReference type="ARBA" id="ARBA00022723"/>
    </source>
</evidence>
<keyword evidence="12" id="KW-0418">Kinase</keyword>
<dbReference type="Pfam" id="PF13185">
    <property type="entry name" value="GAF_2"/>
    <property type="match status" value="1"/>
</dbReference>
<keyword evidence="9" id="KW-0808">Transferase</keyword>
<keyword evidence="10" id="KW-0598">Phosphotransferase system</keyword>
<dbReference type="GO" id="GO:0005737">
    <property type="term" value="C:cytoplasm"/>
    <property type="evidence" value="ECO:0007669"/>
    <property type="project" value="UniProtKB-SubCell"/>
</dbReference>
<dbReference type="InterPro" id="IPR015813">
    <property type="entry name" value="Pyrv/PenolPyrv_kinase-like_dom"/>
</dbReference>
<keyword evidence="11" id="KW-0479">Metal-binding</keyword>
<dbReference type="InterPro" id="IPR036637">
    <property type="entry name" value="Phosphohistidine_dom_sf"/>
</dbReference>
<evidence type="ECO:0000256" key="9">
    <source>
        <dbReference type="ARBA" id="ARBA00022679"/>
    </source>
</evidence>
<keyword evidence="6" id="KW-0813">Transport</keyword>
<dbReference type="InterPro" id="IPR023151">
    <property type="entry name" value="PEP_util_CS"/>
</dbReference>
<feature type="domain" description="GAF" evidence="14">
    <location>
        <begin position="17"/>
        <end position="164"/>
    </location>
</feature>
<dbReference type="PANTHER" id="PTHR46244">
    <property type="entry name" value="PHOSPHOENOLPYRUVATE-PROTEIN PHOSPHOTRANSFERASE"/>
    <property type="match status" value="1"/>
</dbReference>
<dbReference type="InterPro" id="IPR040442">
    <property type="entry name" value="Pyrv_kinase-like_dom_sf"/>
</dbReference>
<dbReference type="PANTHER" id="PTHR46244:SF1">
    <property type="entry name" value="PHOSPHOENOLPYRUVATE-DEPENDENT PHOSPHOTRANSFERASE SYSTEM"/>
    <property type="match status" value="1"/>
</dbReference>
<dbReference type="InterPro" id="IPR036618">
    <property type="entry name" value="PtsI_HPr-bd_sf"/>
</dbReference>
<dbReference type="AlphaFoldDB" id="A0A0C5W563"/>
<dbReference type="PRINTS" id="PR01736">
    <property type="entry name" value="PHPHTRNFRASE"/>
</dbReference>
<evidence type="ECO:0000256" key="12">
    <source>
        <dbReference type="ARBA" id="ARBA00022777"/>
    </source>
</evidence>
<evidence type="ECO:0000256" key="7">
    <source>
        <dbReference type="ARBA" id="ARBA00022490"/>
    </source>
</evidence>
<dbReference type="Gene3D" id="3.30.450.40">
    <property type="match status" value="1"/>
</dbReference>
<evidence type="ECO:0000256" key="4">
    <source>
        <dbReference type="ARBA" id="ARBA00007837"/>
    </source>
</evidence>
<dbReference type="SUPFAM" id="SSF52009">
    <property type="entry name" value="Phosphohistidine domain"/>
    <property type="match status" value="1"/>
</dbReference>
<keyword evidence="7" id="KW-0963">Cytoplasm</keyword>
<evidence type="ECO:0000259" key="14">
    <source>
        <dbReference type="SMART" id="SM00065"/>
    </source>
</evidence>
<dbReference type="InterPro" id="IPR008731">
    <property type="entry name" value="PTS_EIN"/>
</dbReference>
<comment type="subcellular location">
    <subcellularLocation>
        <location evidence="3">Cytoplasm</location>
    </subcellularLocation>
</comment>
<dbReference type="HOGENOM" id="CLU_007308_7_1_6"/>
<dbReference type="InterPro" id="IPR006318">
    <property type="entry name" value="PTS_EI-like"/>
</dbReference>
<dbReference type="Pfam" id="PF00391">
    <property type="entry name" value="PEP-utilizers"/>
    <property type="match status" value="1"/>
</dbReference>
<keyword evidence="16" id="KW-1185">Reference proteome</keyword>
<sequence length="757" mass="83797">MLNLLKRIAQDITSARDLGETLEMVVQVLPSRVGAEVCSVFLWDDQARKLVLSANKGFDREVLGKVTLEANQGIIAIVAKREEPLNIANAKEHPAFHHVSSIAEGDLHGMLAVPIIHHRKLHGVMVVQKKEEALFEASHEAFLVTVSAQLASAIAHADAAGHLRRSFFGQDQRNVRFEGVAGANGVAIGTAVLLTMGKSLETIPPRLVKDIDYELAEFENALAMVRADIELAGSKLSSDLRPEERALFDVYLGMLDDQALAGEVKRLICTGIWAQGAIAQVATTYSRHFEEMEDLYLRERGTDIRDLARRLISYLADIKPIPSEFPKDAIIIGAELTPAILAEVPEDRVAAIVSVSGSANSHIAIIARALGIPTVMGLVDMPFQQLDGEQLVVDGYRGHVYCNLTLDKLQHFEAIVREEKEFVAGLEYLKNEPCETLDQQHFCLQVNTGLMTDVYRSLDQGAEGVGLYRTEVSFMMRDRFPSESEQAEIYRQQLQAFAPNNVCMRTLDIGGDKSLSYFPIQEENPFLGWRGVRVTLDHPEIFIVQVRAMIRASEGFDNLSILIPMVSSIGELEEAMHLIYRAMHELQEEGYQVVMPRIGMMIEIPANVYQIRDIAARVDFISVGSNDLTQYLLAVDRTNPRVASLYNNYHPAVLMALQQIYQEASACNCPVSICGELAGDPIGVILLAAMGFRSLSMSPTSLLRVKALLRQIDTEWARDLLNTILQMDNPLVIRSTLEFAMKKAGLSLAQLGIVKPG</sequence>
<comment type="catalytic activity">
    <reaction evidence="1">
        <text>L-histidyl-[protein] + phosphoenolpyruvate = N(pros)-phospho-L-histidyl-[protein] + pyruvate</text>
        <dbReference type="Rhea" id="RHEA:23880"/>
        <dbReference type="Rhea" id="RHEA-COMP:9745"/>
        <dbReference type="Rhea" id="RHEA-COMP:9746"/>
        <dbReference type="ChEBI" id="CHEBI:15361"/>
        <dbReference type="ChEBI" id="CHEBI:29979"/>
        <dbReference type="ChEBI" id="CHEBI:58702"/>
        <dbReference type="ChEBI" id="CHEBI:64837"/>
        <dbReference type="EC" id="2.7.3.9"/>
    </reaction>
</comment>
<dbReference type="SUPFAM" id="SSF51621">
    <property type="entry name" value="Phosphoenolpyruvate/pyruvate domain"/>
    <property type="match status" value="1"/>
</dbReference>
<evidence type="ECO:0000256" key="5">
    <source>
        <dbReference type="ARBA" id="ARBA00012232"/>
    </source>
</evidence>
<dbReference type="SMART" id="SM00065">
    <property type="entry name" value="GAF"/>
    <property type="match status" value="1"/>
</dbReference>
<evidence type="ECO:0000256" key="13">
    <source>
        <dbReference type="ARBA" id="ARBA00022842"/>
    </source>
</evidence>
<evidence type="ECO:0000256" key="8">
    <source>
        <dbReference type="ARBA" id="ARBA00022597"/>
    </source>
</evidence>
<dbReference type="InterPro" id="IPR008279">
    <property type="entry name" value="PEP-util_enz_mobile_dom"/>
</dbReference>
<dbReference type="STRING" id="1445510.YC6258_05706"/>
<dbReference type="RefSeq" id="WP_044619400.1">
    <property type="nucleotide sequence ID" value="NZ_CP007142.1"/>
</dbReference>
<comment type="cofactor">
    <cofactor evidence="2">
        <name>Mg(2+)</name>
        <dbReference type="ChEBI" id="CHEBI:18420"/>
    </cofactor>
</comment>
<dbReference type="Pfam" id="PF02896">
    <property type="entry name" value="PEP-utilizers_C"/>
    <property type="match status" value="1"/>
</dbReference>
<dbReference type="OrthoDB" id="9765468at2"/>
<dbReference type="InterPro" id="IPR050499">
    <property type="entry name" value="PEP-utilizing_PTS_enzyme"/>
</dbReference>
<dbReference type="InterPro" id="IPR003018">
    <property type="entry name" value="GAF"/>
</dbReference>
<keyword evidence="8" id="KW-0762">Sugar transport</keyword>
<dbReference type="PATRIC" id="fig|1445510.3.peg.5664"/>
<evidence type="ECO:0000256" key="2">
    <source>
        <dbReference type="ARBA" id="ARBA00001946"/>
    </source>
</evidence>
<accession>A0A0C5W563</accession>
<comment type="similarity">
    <text evidence="4">Belongs to the PEP-utilizing enzyme family.</text>
</comment>
<dbReference type="Gene3D" id="1.10.274.10">
    <property type="entry name" value="PtsI, HPr-binding domain"/>
    <property type="match status" value="1"/>
</dbReference>
<dbReference type="GO" id="GO:0016301">
    <property type="term" value="F:kinase activity"/>
    <property type="evidence" value="ECO:0007669"/>
    <property type="project" value="UniProtKB-KW"/>
</dbReference>
<name>A0A0C5W563_9GAMM</name>
<evidence type="ECO:0000256" key="3">
    <source>
        <dbReference type="ARBA" id="ARBA00004496"/>
    </source>
</evidence>
<dbReference type="PROSITE" id="PS00742">
    <property type="entry name" value="PEP_ENZYMES_2"/>
    <property type="match status" value="1"/>
</dbReference>
<dbReference type="Gene3D" id="3.50.30.10">
    <property type="entry name" value="Phosphohistidine domain"/>
    <property type="match status" value="1"/>
</dbReference>
<protein>
    <recommendedName>
        <fullName evidence="5">phosphoenolpyruvate--protein phosphotransferase</fullName>
        <ecNumber evidence="5">2.7.3.9</ecNumber>
    </recommendedName>
</protein>
<evidence type="ECO:0000313" key="15">
    <source>
        <dbReference type="EMBL" id="AJQ97734.1"/>
    </source>
</evidence>